<dbReference type="SUPFAM" id="SSF110455">
    <property type="entry name" value="Toprim domain"/>
    <property type="match status" value="1"/>
</dbReference>
<proteinExistence type="predicted"/>
<accession>A0A3B1CUW4</accession>
<dbReference type="InterPro" id="IPR006171">
    <property type="entry name" value="TOPRIM_dom"/>
</dbReference>
<evidence type="ECO:0000313" key="2">
    <source>
        <dbReference type="EMBL" id="VAX33819.1"/>
    </source>
</evidence>
<dbReference type="AlphaFoldDB" id="A0A3B1CUW4"/>
<dbReference type="EMBL" id="UOGI01000207">
    <property type="protein sequence ID" value="VAX33819.1"/>
    <property type="molecule type" value="Genomic_DNA"/>
</dbReference>
<protein>
    <recommendedName>
        <fullName evidence="1">Toprim domain-containing protein</fullName>
    </recommendedName>
</protein>
<dbReference type="PANTHER" id="PTHR39964:SF2">
    <property type="entry name" value="UPF0292 PROTEIN MJ1624"/>
    <property type="match status" value="1"/>
</dbReference>
<evidence type="ECO:0000259" key="1">
    <source>
        <dbReference type="PROSITE" id="PS50880"/>
    </source>
</evidence>
<feature type="domain" description="Toprim" evidence="1">
    <location>
        <begin position="24"/>
        <end position="106"/>
    </location>
</feature>
<name>A0A3B1CUW4_9ZZZZ</name>
<sequence>MEIEDRRAEQILEVIKALHEVNRLVPIIVEGKRDRRALRSLGITGEVILLHGGKTIYEFCEDILKQHERFILLLDRDERGEALQKILSSYLKGHYEEFSLFRNILKSLCQSDIKEIEDLPALLRRLTGKPVESPVCPPLE</sequence>
<reference evidence="2" key="1">
    <citation type="submission" date="2018-06" db="EMBL/GenBank/DDBJ databases">
        <authorList>
            <person name="Zhirakovskaya E."/>
        </authorList>
    </citation>
    <scope>NUCLEOTIDE SEQUENCE</scope>
</reference>
<dbReference type="Gene3D" id="3.40.1360.10">
    <property type="match status" value="1"/>
</dbReference>
<organism evidence="2">
    <name type="scientific">hydrothermal vent metagenome</name>
    <dbReference type="NCBI Taxonomy" id="652676"/>
    <lineage>
        <taxon>unclassified sequences</taxon>
        <taxon>metagenomes</taxon>
        <taxon>ecological metagenomes</taxon>
    </lineage>
</organism>
<dbReference type="PANTHER" id="PTHR39964">
    <property type="entry name" value="UPF0292 PROTEIN TK1411"/>
    <property type="match status" value="1"/>
</dbReference>
<dbReference type="Pfam" id="PF01751">
    <property type="entry name" value="Toprim"/>
    <property type="match status" value="1"/>
</dbReference>
<gene>
    <name evidence="2" type="ORF">MNBD_NITROSPIRAE03-1809</name>
</gene>
<dbReference type="PROSITE" id="PS50880">
    <property type="entry name" value="TOPRIM"/>
    <property type="match status" value="1"/>
</dbReference>